<dbReference type="PANTHER" id="PTHR11895">
    <property type="entry name" value="TRANSAMIDASE"/>
    <property type="match status" value="1"/>
</dbReference>
<reference evidence="3 4" key="1">
    <citation type="submission" date="2020-04" db="EMBL/GenBank/DDBJ databases">
        <title>Molecular characterization of pseudomonads from Agaricus bisporus reveal novel blotch 2 pathogens in Western Europe.</title>
        <authorList>
            <person name="Taparia T."/>
            <person name="Krijger M."/>
            <person name="Haynes E."/>
            <person name="Elpinstone J.G."/>
            <person name="Noble R."/>
            <person name="Van Der Wolf J."/>
        </authorList>
    </citation>
    <scope>NUCLEOTIDE SEQUENCE [LARGE SCALE GENOMIC DNA]</scope>
    <source>
        <strain evidence="3 4">IPO3737</strain>
    </source>
</reference>
<dbReference type="PANTHER" id="PTHR11895:SF7">
    <property type="entry name" value="GLUTAMYL-TRNA(GLN) AMIDOTRANSFERASE SUBUNIT A, MITOCHONDRIAL"/>
    <property type="match status" value="1"/>
</dbReference>
<dbReference type="SUPFAM" id="SSF75304">
    <property type="entry name" value="Amidase signature (AS) enzymes"/>
    <property type="match status" value="1"/>
</dbReference>
<organism evidence="3 4">
    <name type="scientific">Pseudomonas gingeri</name>
    <dbReference type="NCBI Taxonomy" id="117681"/>
    <lineage>
        <taxon>Bacteria</taxon>
        <taxon>Pseudomonadati</taxon>
        <taxon>Pseudomonadota</taxon>
        <taxon>Gammaproteobacteria</taxon>
        <taxon>Pseudomonadales</taxon>
        <taxon>Pseudomonadaceae</taxon>
        <taxon>Pseudomonas</taxon>
    </lineage>
</organism>
<comment type="similarity">
    <text evidence="1">Belongs to the amidase family.</text>
</comment>
<dbReference type="GO" id="GO:0003824">
    <property type="term" value="F:catalytic activity"/>
    <property type="evidence" value="ECO:0007669"/>
    <property type="project" value="InterPro"/>
</dbReference>
<evidence type="ECO:0000256" key="1">
    <source>
        <dbReference type="ARBA" id="ARBA00009199"/>
    </source>
</evidence>
<accession>A0A7Y7YFW2</accession>
<feature type="domain" description="Amidase" evidence="2">
    <location>
        <begin position="52"/>
        <end position="108"/>
    </location>
</feature>
<comment type="caution">
    <text evidence="3">The sequence shown here is derived from an EMBL/GenBank/DDBJ whole genome shotgun (WGS) entry which is preliminary data.</text>
</comment>
<gene>
    <name evidence="3" type="ORF">HX876_25670</name>
</gene>
<evidence type="ECO:0000259" key="2">
    <source>
        <dbReference type="Pfam" id="PF01425"/>
    </source>
</evidence>
<dbReference type="Gene3D" id="3.90.1300.10">
    <property type="entry name" value="Amidase signature (AS) domain"/>
    <property type="match status" value="1"/>
</dbReference>
<protein>
    <recommendedName>
        <fullName evidence="2">Amidase domain-containing protein</fullName>
    </recommendedName>
</protein>
<evidence type="ECO:0000313" key="4">
    <source>
        <dbReference type="Proteomes" id="UP000520592"/>
    </source>
</evidence>
<dbReference type="Pfam" id="PF01425">
    <property type="entry name" value="Amidase"/>
    <property type="match status" value="1"/>
</dbReference>
<dbReference type="InterPro" id="IPR000120">
    <property type="entry name" value="Amidase"/>
</dbReference>
<dbReference type="InterPro" id="IPR023631">
    <property type="entry name" value="Amidase_dom"/>
</dbReference>
<dbReference type="InterPro" id="IPR036928">
    <property type="entry name" value="AS_sf"/>
</dbReference>
<evidence type="ECO:0000313" key="3">
    <source>
        <dbReference type="EMBL" id="NWC35762.1"/>
    </source>
</evidence>
<sequence length="143" mass="14596">MPAMTSSGWCSTAPSAAVSSCARSAAARSIGTSAPACSPWPAQPASRRAACCGGKCGGSSGGLVPLAVGTDTGGSIRIPSSLCGTVGFKPGFNSVSVEGVFALSNMLSEWRSILNYSTKRYGRALSCRRRCAVGNTFVRCRYA</sequence>
<name>A0A7Y7YFW2_9PSED</name>
<dbReference type="AlphaFoldDB" id="A0A7Y7YFW2"/>
<dbReference type="Proteomes" id="UP000520592">
    <property type="component" value="Unassembled WGS sequence"/>
</dbReference>
<dbReference type="EMBL" id="JACAQD010000035">
    <property type="protein sequence ID" value="NWC35762.1"/>
    <property type="molecule type" value="Genomic_DNA"/>
</dbReference>
<proteinExistence type="inferred from homology"/>